<evidence type="ECO:0000313" key="5">
    <source>
        <dbReference type="EMBL" id="MXO70232.1"/>
    </source>
</evidence>
<dbReference type="InterPro" id="IPR003469">
    <property type="entry name" value="Glyco_hydro_68"/>
</dbReference>
<feature type="binding site" evidence="2">
    <location>
        <position position="123"/>
    </location>
    <ligand>
        <name>substrate</name>
    </ligand>
</feature>
<evidence type="ECO:0000256" key="1">
    <source>
        <dbReference type="ARBA" id="ARBA00006775"/>
    </source>
</evidence>
<dbReference type="SUPFAM" id="SSF75005">
    <property type="entry name" value="Arabinanase/levansucrase/invertase"/>
    <property type="match status" value="1"/>
</dbReference>
<dbReference type="CDD" id="cd08997">
    <property type="entry name" value="GH68"/>
    <property type="match status" value="1"/>
</dbReference>
<feature type="site" description="Transition state stabilizer" evidence="3">
    <location>
        <position position="207"/>
    </location>
</feature>
<dbReference type="EMBL" id="WTYV01000001">
    <property type="protein sequence ID" value="MXO70232.1"/>
    <property type="molecule type" value="Genomic_DNA"/>
</dbReference>
<dbReference type="AlphaFoldDB" id="A0A844YT10"/>
<gene>
    <name evidence="5" type="ORF">GRI99_01125</name>
</gene>
<dbReference type="Pfam" id="PF02435">
    <property type="entry name" value="Glyco_hydro_68"/>
    <property type="match status" value="1"/>
</dbReference>
<dbReference type="GO" id="GO:0009758">
    <property type="term" value="P:carbohydrate utilization"/>
    <property type="evidence" value="ECO:0007669"/>
    <property type="project" value="InterPro"/>
</dbReference>
<dbReference type="Gene3D" id="2.115.10.20">
    <property type="entry name" value="Glycosyl hydrolase domain, family 43"/>
    <property type="match status" value="2"/>
</dbReference>
<protein>
    <submittedName>
        <fullName evidence="5">Glycoside hydrolase family 68 protein</fullName>
    </submittedName>
</protein>
<dbReference type="OrthoDB" id="3359526at2"/>
<evidence type="ECO:0000256" key="4">
    <source>
        <dbReference type="RuleBase" id="RU361220"/>
    </source>
</evidence>
<evidence type="ECO:0000313" key="6">
    <source>
        <dbReference type="Proteomes" id="UP000466966"/>
    </source>
</evidence>
<keyword evidence="6" id="KW-1185">Reference proteome</keyword>
<dbReference type="GO" id="GO:0016787">
    <property type="term" value="F:hydrolase activity"/>
    <property type="evidence" value="ECO:0007669"/>
    <property type="project" value="UniProtKB-KW"/>
</dbReference>
<sequence length="382" mass="40789">MTASASPADFTPAGAAPARWFVAASDAFTVAGHEAPPIGAADVVRIAPDLDVWDAWPVQHPDGHPVDLGGHTLWMALAAPHFPDPDQRHGHARIHLLQRRDGVWADLGPAMPDGFSPGSREWSGSAVLDLASGELTLYFTATGLRGEAPLTFLQRLFRARATLQVDGGTPRLTRWRDLSEVAPRDAAHYMASDAGSGSIGTIKAYRDPAYFRDPADGRSHLLFAASAAGSASQYNGVIGLATATDDGLDHWQVQPPLVTADGFNNELERPHAIVHGGLYYLFWSTQRHVFDPAGAQGPNGLYGMVAESMAGPWQPLNGSGLVLANPATAPLQAYSWLVMPDLAVTSFIDDWGPVEPARERRFGATFAPMLHLALEGSTARLA</sequence>
<comment type="similarity">
    <text evidence="1 4">Belongs to the glycosyl hydrolase 68 family.</text>
</comment>
<feature type="binding site" evidence="2">
    <location>
        <begin position="206"/>
        <end position="207"/>
    </location>
    <ligand>
        <name>substrate</name>
    </ligand>
</feature>
<evidence type="ECO:0000256" key="3">
    <source>
        <dbReference type="PIRSR" id="PIRSR603469-4"/>
    </source>
</evidence>
<evidence type="ECO:0000256" key="2">
    <source>
        <dbReference type="PIRSR" id="PIRSR603469-2"/>
    </source>
</evidence>
<organism evidence="5 6">
    <name type="scientific">Alteraurantiacibacter buctensis</name>
    <dbReference type="NCBI Taxonomy" id="1503981"/>
    <lineage>
        <taxon>Bacteria</taxon>
        <taxon>Pseudomonadati</taxon>
        <taxon>Pseudomonadota</taxon>
        <taxon>Alphaproteobacteria</taxon>
        <taxon>Sphingomonadales</taxon>
        <taxon>Erythrobacteraceae</taxon>
        <taxon>Alteraurantiacibacter</taxon>
    </lineage>
</organism>
<proteinExistence type="inferred from homology"/>
<keyword evidence="5" id="KW-0378">Hydrolase</keyword>
<name>A0A844YT10_9SPHN</name>
<dbReference type="InterPro" id="IPR023296">
    <property type="entry name" value="Glyco_hydro_beta-prop_sf"/>
</dbReference>
<dbReference type="RefSeq" id="WP_160770173.1">
    <property type="nucleotide sequence ID" value="NZ_WTYV01000001.1"/>
</dbReference>
<accession>A0A844YT10</accession>
<reference evidence="5 6" key="1">
    <citation type="submission" date="2019-12" db="EMBL/GenBank/DDBJ databases">
        <title>Genomic-based taxomic classification of the family Erythrobacteraceae.</title>
        <authorList>
            <person name="Xu L."/>
        </authorList>
    </citation>
    <scope>NUCLEOTIDE SEQUENCE [LARGE SCALE GENOMIC DNA]</scope>
    <source>
        <strain evidence="5 6">M0322</strain>
    </source>
</reference>
<dbReference type="Proteomes" id="UP000466966">
    <property type="component" value="Unassembled WGS sequence"/>
</dbReference>
<feature type="binding site" evidence="2">
    <location>
        <position position="53"/>
    </location>
    <ligand>
        <name>substrate</name>
    </ligand>
</feature>
<comment type="caution">
    <text evidence="5">The sequence shown here is derived from an EMBL/GenBank/DDBJ whole genome shotgun (WGS) entry which is preliminary data.</text>
</comment>
<dbReference type="GO" id="GO:0050053">
    <property type="term" value="F:levansucrase activity"/>
    <property type="evidence" value="ECO:0007669"/>
    <property type="project" value="InterPro"/>
</dbReference>